<dbReference type="Proteomes" id="UP000027195">
    <property type="component" value="Unassembled WGS sequence"/>
</dbReference>
<reference evidence="3" key="1">
    <citation type="journal article" date="2014" name="Proc. Natl. Acad. Sci. U.S.A.">
        <title>Extensive sampling of basidiomycete genomes demonstrates inadequacy of the white-rot/brown-rot paradigm for wood decay fungi.</title>
        <authorList>
            <person name="Riley R."/>
            <person name="Salamov A.A."/>
            <person name="Brown D.W."/>
            <person name="Nagy L.G."/>
            <person name="Floudas D."/>
            <person name="Held B.W."/>
            <person name="Levasseur A."/>
            <person name="Lombard V."/>
            <person name="Morin E."/>
            <person name="Otillar R."/>
            <person name="Lindquist E.A."/>
            <person name="Sun H."/>
            <person name="LaButti K.M."/>
            <person name="Schmutz J."/>
            <person name="Jabbour D."/>
            <person name="Luo H."/>
            <person name="Baker S.E."/>
            <person name="Pisabarro A.G."/>
            <person name="Walton J.D."/>
            <person name="Blanchette R.A."/>
            <person name="Henrissat B."/>
            <person name="Martin F."/>
            <person name="Cullen D."/>
            <person name="Hibbett D.S."/>
            <person name="Grigoriev I.V."/>
        </authorList>
    </citation>
    <scope>NUCLEOTIDE SEQUENCE [LARGE SCALE GENOMIC DNA]</scope>
    <source>
        <strain evidence="3">FD-172 SS1</strain>
    </source>
</reference>
<dbReference type="Gene3D" id="2.60.40.2440">
    <property type="entry name" value="Carbohydrate binding type-21 domain"/>
    <property type="match status" value="1"/>
</dbReference>
<dbReference type="InterPro" id="IPR050782">
    <property type="entry name" value="PP1_regulatory_subunit_3"/>
</dbReference>
<dbReference type="Pfam" id="PF03370">
    <property type="entry name" value="CBM_21"/>
    <property type="match status" value="1"/>
</dbReference>
<dbReference type="InParanoid" id="A0A067MSX2"/>
<dbReference type="GO" id="GO:0000164">
    <property type="term" value="C:protein phosphatase type 1 complex"/>
    <property type="evidence" value="ECO:0007669"/>
    <property type="project" value="TreeGrafter"/>
</dbReference>
<keyword evidence="3" id="KW-1185">Reference proteome</keyword>
<dbReference type="GO" id="GO:0008157">
    <property type="term" value="F:protein phosphatase 1 binding"/>
    <property type="evidence" value="ECO:0007669"/>
    <property type="project" value="TreeGrafter"/>
</dbReference>
<dbReference type="EMBL" id="KL198023">
    <property type="protein sequence ID" value="KDQ17800.1"/>
    <property type="molecule type" value="Genomic_DNA"/>
</dbReference>
<dbReference type="AlphaFoldDB" id="A0A067MSX2"/>
<evidence type="ECO:0000313" key="2">
    <source>
        <dbReference type="EMBL" id="KDQ17800.1"/>
    </source>
</evidence>
<sequence length="381" mass="41839">MITISPLTITNPHAVAPLRKKSGELVRPSLKNSYTPRIPKNVRFDPQLKYVRFFSARDCPMAVGSVGKESTLAIRLPNMPFREGGSYAGWSESGPDVQLDSLKLSDDAQTLGGIVTVRNLAFDKRVSARFTLDSWQTRSDVAAKYLDSPTPLVDRFAFDIKLGHFSCNMVGRTMEMAIQYKVAGREIWDSNAAQNYRVIFVSPPTAPSRSAFPPAPVPAPVRTAKSPLSSVFENVTGPIFLPIGSQSSSIALSSNSGVAPRQSYTQSSYPNHTQSAYPNHTRSIYPTYTQSACPVRPLRTFPASPQSLYCSTPLPSFEPLSARYNFKNAAQELWNPPSYVAEKLWRGHQAFAYIASRAVSSLPSVRSNDCLRSMAAISLSC</sequence>
<name>A0A067MSX2_BOTB1</name>
<dbReference type="PANTHER" id="PTHR12307">
    <property type="entry name" value="PROTEIN PHOSPHATASE 1 REGULATORY SUBUNIT"/>
    <property type="match status" value="1"/>
</dbReference>
<evidence type="ECO:0000259" key="1">
    <source>
        <dbReference type="PROSITE" id="PS51159"/>
    </source>
</evidence>
<dbReference type="OrthoDB" id="1881at2759"/>
<dbReference type="GO" id="GO:2001069">
    <property type="term" value="F:glycogen binding"/>
    <property type="evidence" value="ECO:0007669"/>
    <property type="project" value="TreeGrafter"/>
</dbReference>
<protein>
    <submittedName>
        <fullName evidence="2">Carbohydrate-binding module family 21 protein</fullName>
    </submittedName>
</protein>
<dbReference type="HOGENOM" id="CLU_725607_0_0_1"/>
<accession>A0A067MSX2</accession>
<dbReference type="STRING" id="930990.A0A067MSX2"/>
<proteinExistence type="predicted"/>
<dbReference type="PROSITE" id="PS51159">
    <property type="entry name" value="CBM21"/>
    <property type="match status" value="1"/>
</dbReference>
<dbReference type="PANTHER" id="PTHR12307:SF36">
    <property type="entry name" value="GLYCOGEN-BINDING SUBUNIT 76A"/>
    <property type="match status" value="1"/>
</dbReference>
<feature type="domain" description="CBM21" evidence="1">
    <location>
        <begin position="92"/>
        <end position="199"/>
    </location>
</feature>
<gene>
    <name evidence="2" type="ORF">BOTBODRAFT_29957</name>
</gene>
<dbReference type="GO" id="GO:0005979">
    <property type="term" value="P:regulation of glycogen biosynthetic process"/>
    <property type="evidence" value="ECO:0007669"/>
    <property type="project" value="TreeGrafter"/>
</dbReference>
<evidence type="ECO:0000313" key="3">
    <source>
        <dbReference type="Proteomes" id="UP000027195"/>
    </source>
</evidence>
<organism evidence="2 3">
    <name type="scientific">Botryobasidium botryosum (strain FD-172 SS1)</name>
    <dbReference type="NCBI Taxonomy" id="930990"/>
    <lineage>
        <taxon>Eukaryota</taxon>
        <taxon>Fungi</taxon>
        <taxon>Dikarya</taxon>
        <taxon>Basidiomycota</taxon>
        <taxon>Agaricomycotina</taxon>
        <taxon>Agaricomycetes</taxon>
        <taxon>Cantharellales</taxon>
        <taxon>Botryobasidiaceae</taxon>
        <taxon>Botryobasidium</taxon>
    </lineage>
</organism>
<dbReference type="InterPro" id="IPR038175">
    <property type="entry name" value="CBM21_dom_sf"/>
</dbReference>
<dbReference type="InterPro" id="IPR005036">
    <property type="entry name" value="CBM21_dom"/>
</dbReference>